<dbReference type="EMBL" id="OMOF01000779">
    <property type="protein sequence ID" value="SPF54952.1"/>
    <property type="molecule type" value="Genomic_DNA"/>
</dbReference>
<name>A0A2U3LSZ6_9FIRM</name>
<evidence type="ECO:0000313" key="1">
    <source>
        <dbReference type="EMBL" id="SPF54952.1"/>
    </source>
</evidence>
<protein>
    <submittedName>
        <fullName evidence="1">Uncharacterized protein</fullName>
    </submittedName>
</protein>
<sequence length="57" mass="6564">MAKMRVVEEVIIINYLKATGLNRPFISFGEYQLVTSDLYFRAKNIFFKSVLICVICG</sequence>
<accession>A0A2U3LSZ6</accession>
<dbReference type="AlphaFoldDB" id="A0A2U3LSZ6"/>
<evidence type="ECO:0000313" key="2">
    <source>
        <dbReference type="Proteomes" id="UP000238916"/>
    </source>
</evidence>
<organism evidence="1 2">
    <name type="scientific">Candidatus Desulfosporosinus infrequens</name>
    <dbReference type="NCBI Taxonomy" id="2043169"/>
    <lineage>
        <taxon>Bacteria</taxon>
        <taxon>Bacillati</taxon>
        <taxon>Bacillota</taxon>
        <taxon>Clostridia</taxon>
        <taxon>Eubacteriales</taxon>
        <taxon>Desulfitobacteriaceae</taxon>
        <taxon>Desulfosporosinus</taxon>
    </lineage>
</organism>
<proteinExistence type="predicted"/>
<dbReference type="Proteomes" id="UP000238916">
    <property type="component" value="Unassembled WGS sequence"/>
</dbReference>
<reference evidence="2" key="1">
    <citation type="submission" date="2018-02" db="EMBL/GenBank/DDBJ databases">
        <authorList>
            <person name="Hausmann B."/>
        </authorList>
    </citation>
    <scope>NUCLEOTIDE SEQUENCE [LARGE SCALE GENOMIC DNA]</scope>
    <source>
        <strain evidence="2">Peat soil MAG SbF1</strain>
    </source>
</reference>
<gene>
    <name evidence="1" type="ORF">SBF1_800050</name>
</gene>